<dbReference type="InterPro" id="IPR036477">
    <property type="entry name" value="Formyl_transf_N_sf"/>
</dbReference>
<reference evidence="3" key="1">
    <citation type="journal article" date="2014" name="Int. J. Syst. Evol. Microbiol.">
        <title>Complete genome sequence of Corynebacterium casei LMG S-19264T (=DSM 44701T), isolated from a smear-ripened cheese.</title>
        <authorList>
            <consortium name="US DOE Joint Genome Institute (JGI-PGF)"/>
            <person name="Walter F."/>
            <person name="Albersmeier A."/>
            <person name="Kalinowski J."/>
            <person name="Ruckert C."/>
        </authorList>
    </citation>
    <scope>NUCLEOTIDE SEQUENCE</scope>
    <source>
        <strain evidence="3">KCTC 23224</strain>
    </source>
</reference>
<dbReference type="Pfam" id="PF02911">
    <property type="entry name" value="Formyl_trans_C"/>
    <property type="match status" value="1"/>
</dbReference>
<keyword evidence="4" id="KW-1185">Reference proteome</keyword>
<dbReference type="SUPFAM" id="SSF50486">
    <property type="entry name" value="FMT C-terminal domain-like"/>
    <property type="match status" value="1"/>
</dbReference>
<proteinExistence type="predicted"/>
<reference evidence="3" key="2">
    <citation type="submission" date="2020-09" db="EMBL/GenBank/DDBJ databases">
        <authorList>
            <person name="Sun Q."/>
            <person name="Kim S."/>
        </authorList>
    </citation>
    <scope>NUCLEOTIDE SEQUENCE</scope>
    <source>
        <strain evidence="3">KCTC 23224</strain>
    </source>
</reference>
<dbReference type="CDD" id="cd08369">
    <property type="entry name" value="FMT_core"/>
    <property type="match status" value="1"/>
</dbReference>
<name>A0A8J3CV56_9BACT</name>
<dbReference type="GO" id="GO:0004479">
    <property type="term" value="F:methionyl-tRNA formyltransferase activity"/>
    <property type="evidence" value="ECO:0007669"/>
    <property type="project" value="TreeGrafter"/>
</dbReference>
<dbReference type="InterPro" id="IPR005793">
    <property type="entry name" value="Formyl_trans_C"/>
</dbReference>
<dbReference type="SUPFAM" id="SSF53328">
    <property type="entry name" value="Formyltransferase"/>
    <property type="match status" value="1"/>
</dbReference>
<feature type="domain" description="Formyl transferase C-terminal" evidence="2">
    <location>
        <begin position="198"/>
        <end position="247"/>
    </location>
</feature>
<dbReference type="InterPro" id="IPR002376">
    <property type="entry name" value="Formyl_transf_N"/>
</dbReference>
<dbReference type="AlphaFoldDB" id="A0A8J3CV56"/>
<evidence type="ECO:0000313" key="3">
    <source>
        <dbReference type="EMBL" id="GHB31458.1"/>
    </source>
</evidence>
<dbReference type="RefSeq" id="WP_189579406.1">
    <property type="nucleotide sequence ID" value="NZ_BMYF01000005.1"/>
</dbReference>
<dbReference type="InterPro" id="IPR011034">
    <property type="entry name" value="Formyl_transferase-like_C_sf"/>
</dbReference>
<evidence type="ECO:0008006" key="5">
    <source>
        <dbReference type="Google" id="ProtNLM"/>
    </source>
</evidence>
<dbReference type="PANTHER" id="PTHR11138">
    <property type="entry name" value="METHIONYL-TRNA FORMYLTRANSFERASE"/>
    <property type="match status" value="1"/>
</dbReference>
<feature type="domain" description="Formyl transferase N-terminal" evidence="1">
    <location>
        <begin position="88"/>
        <end position="143"/>
    </location>
</feature>
<comment type="caution">
    <text evidence="3">The sequence shown here is derived from an EMBL/GenBank/DDBJ whole genome shotgun (WGS) entry which is preliminary data.</text>
</comment>
<dbReference type="EMBL" id="BMYF01000005">
    <property type="protein sequence ID" value="GHB31458.1"/>
    <property type="molecule type" value="Genomic_DNA"/>
</dbReference>
<dbReference type="Pfam" id="PF00551">
    <property type="entry name" value="Formyl_trans_N"/>
    <property type="match status" value="1"/>
</dbReference>
<dbReference type="Gene3D" id="3.40.50.12230">
    <property type="match status" value="1"/>
</dbReference>
<accession>A0A8J3CV56</accession>
<organism evidence="3 4">
    <name type="scientific">Mongoliitalea lutea</name>
    <dbReference type="NCBI Taxonomy" id="849756"/>
    <lineage>
        <taxon>Bacteria</taxon>
        <taxon>Pseudomonadati</taxon>
        <taxon>Bacteroidota</taxon>
        <taxon>Cytophagia</taxon>
        <taxon>Cytophagales</taxon>
        <taxon>Cyclobacteriaceae</taxon>
        <taxon>Mongoliitalea</taxon>
    </lineage>
</organism>
<evidence type="ECO:0000313" key="4">
    <source>
        <dbReference type="Proteomes" id="UP000642809"/>
    </source>
</evidence>
<protein>
    <recommendedName>
        <fullName evidence="5">Methionyl-tRNA formyltransferase</fullName>
    </recommendedName>
</protein>
<sequence length="327" mass="37657">MRIVIAGKNSIAVSASKFILDRGFDAANLFIATNATDFGVDTWQPSLLGFAKENNIRVVKLEEIYEWEDLIFFSLEYDKLIKPSKFSSKKLYNIHFSSLPEYKGMYTSCLPILHGKTYSGVTLHMIDPGIDTGDIIDQINFEIPLNCNAYNLYLLYLNHSFKLFEKNFDKILNNDYTTKIQSSINSTYYSKKDIDFSNVQINFQQSAFQVFNQVRAFSFRPYQLLSVDGKKIAFAKITQIKSSKKSGVLIEQTEFSCRYATIDFDIELYHDVYDEIKSAIDRNDLDYLKHVYELGYDLSEKSSCGLRLIDYVNNATDQTINAFLDKL</sequence>
<evidence type="ECO:0000259" key="2">
    <source>
        <dbReference type="Pfam" id="PF02911"/>
    </source>
</evidence>
<gene>
    <name evidence="3" type="ORF">GCM10008106_10290</name>
</gene>
<dbReference type="Proteomes" id="UP000642809">
    <property type="component" value="Unassembled WGS sequence"/>
</dbReference>
<evidence type="ECO:0000259" key="1">
    <source>
        <dbReference type="Pfam" id="PF00551"/>
    </source>
</evidence>
<dbReference type="PANTHER" id="PTHR11138:SF5">
    <property type="entry name" value="METHIONYL-TRNA FORMYLTRANSFERASE, MITOCHONDRIAL"/>
    <property type="match status" value="1"/>
</dbReference>
<dbReference type="GO" id="GO:0005829">
    <property type="term" value="C:cytosol"/>
    <property type="evidence" value="ECO:0007669"/>
    <property type="project" value="TreeGrafter"/>
</dbReference>